<reference evidence="6 7" key="1">
    <citation type="journal article" date="2019" name="Int. J. Syst. Evol. Microbiol.">
        <title>The Global Catalogue of Microorganisms (GCM) 10K type strain sequencing project: providing services to taxonomists for standard genome sequencing and annotation.</title>
        <authorList>
            <consortium name="The Broad Institute Genomics Platform"/>
            <consortium name="The Broad Institute Genome Sequencing Center for Infectious Disease"/>
            <person name="Wu L."/>
            <person name="Ma J."/>
        </authorList>
    </citation>
    <scope>NUCLEOTIDE SEQUENCE [LARGE SCALE GENOMIC DNA]</scope>
    <source>
        <strain evidence="6 7">JCM 15089</strain>
    </source>
</reference>
<dbReference type="SMART" id="SM00646">
    <property type="entry name" value="Ami_3"/>
    <property type="match status" value="1"/>
</dbReference>
<protein>
    <recommendedName>
        <fullName evidence="2">N-acetylmuramoyl-L-alanine amidase</fullName>
        <ecNumber evidence="2">3.5.1.28</ecNumber>
    </recommendedName>
</protein>
<dbReference type="EC" id="3.5.1.28" evidence="2"/>
<evidence type="ECO:0000256" key="4">
    <source>
        <dbReference type="SAM" id="SignalP"/>
    </source>
</evidence>
<dbReference type="Gene3D" id="2.60.40.3500">
    <property type="match status" value="1"/>
</dbReference>
<keyword evidence="4" id="KW-0732">Signal</keyword>
<evidence type="ECO:0000256" key="3">
    <source>
        <dbReference type="ARBA" id="ARBA00022801"/>
    </source>
</evidence>
<dbReference type="InterPro" id="IPR002508">
    <property type="entry name" value="MurNAc-LAA_cat"/>
</dbReference>
<evidence type="ECO:0000313" key="7">
    <source>
        <dbReference type="Proteomes" id="UP001499951"/>
    </source>
</evidence>
<evidence type="ECO:0000256" key="2">
    <source>
        <dbReference type="ARBA" id="ARBA00011901"/>
    </source>
</evidence>
<dbReference type="RefSeq" id="WP_166929272.1">
    <property type="nucleotide sequence ID" value="NZ_BAAADD010000011.1"/>
</dbReference>
<dbReference type="CDD" id="cd02696">
    <property type="entry name" value="MurNAc-LAA"/>
    <property type="match status" value="1"/>
</dbReference>
<dbReference type="InterPro" id="IPR050695">
    <property type="entry name" value="N-acetylmuramoyl_amidase_3"/>
</dbReference>
<dbReference type="Pfam" id="PF11741">
    <property type="entry name" value="AMIN"/>
    <property type="match status" value="1"/>
</dbReference>
<dbReference type="PANTHER" id="PTHR30404:SF0">
    <property type="entry name" value="N-ACETYLMURAMOYL-L-ALANINE AMIDASE AMIC"/>
    <property type="match status" value="1"/>
</dbReference>
<keyword evidence="7" id="KW-1185">Reference proteome</keyword>
<dbReference type="Pfam" id="PF01520">
    <property type="entry name" value="Amidase_3"/>
    <property type="match status" value="1"/>
</dbReference>
<feature type="domain" description="MurNAc-LAA" evidence="5">
    <location>
        <begin position="262"/>
        <end position="416"/>
    </location>
</feature>
<dbReference type="EMBL" id="BAAADD010000011">
    <property type="protein sequence ID" value="GAA0585249.1"/>
    <property type="molecule type" value="Genomic_DNA"/>
</dbReference>
<dbReference type="PANTHER" id="PTHR30404">
    <property type="entry name" value="N-ACETYLMURAMOYL-L-ALANINE AMIDASE"/>
    <property type="match status" value="1"/>
</dbReference>
<organism evidence="6 7">
    <name type="scientific">Rhizomicrobium electricum</name>
    <dbReference type="NCBI Taxonomy" id="480070"/>
    <lineage>
        <taxon>Bacteria</taxon>
        <taxon>Pseudomonadati</taxon>
        <taxon>Pseudomonadota</taxon>
        <taxon>Alphaproteobacteria</taxon>
        <taxon>Micropepsales</taxon>
        <taxon>Micropepsaceae</taxon>
        <taxon>Rhizomicrobium</taxon>
    </lineage>
</organism>
<evidence type="ECO:0000313" key="6">
    <source>
        <dbReference type="EMBL" id="GAA0585249.1"/>
    </source>
</evidence>
<accession>A0ABN1F8P5</accession>
<dbReference type="SUPFAM" id="SSF53187">
    <property type="entry name" value="Zn-dependent exopeptidases"/>
    <property type="match status" value="1"/>
</dbReference>
<feature type="chain" id="PRO_5045194912" description="N-acetylmuramoyl-L-alanine amidase" evidence="4">
    <location>
        <begin position="23"/>
        <end position="435"/>
    </location>
</feature>
<gene>
    <name evidence="6" type="ORF">GCM10008942_37710</name>
</gene>
<dbReference type="Proteomes" id="UP001499951">
    <property type="component" value="Unassembled WGS sequence"/>
</dbReference>
<sequence length="435" mass="47438">MRLMRECVLAAMAVLLIGSAAAQSPQTVDDVIDKVLRDAPKADTRPVQQPREPMVIGVRVGQHDDRTRFVVELSEPIAMRTFTLNTPNRVVIDMPSVKWHLEGPPRTGGFGAVRSYRYGTFRKGNSRFVIDLAQPVAVGEPMVLEPVNGSGYRVVFDLFPTTQAKFDRTAGWPSDLRARDTAAQLAALPKNPPPLRSRIKRVIVIDPGHGGTDPGTHSDDGQAEKDLVLAVSLQLERVLLARGYTVHMTRDSDVAVELPERRAIAQSWHADLLISIHANSHPNEGVSGLSIYTLSEKGSDAEARAVAKKENEADKRSGAERAGDNDVASILLALSQRDTMNKSSRFAEAAIASLRSETDILPHKPHRDAAFLVLKSPEVPSVLIELGYMTNSDEARKMQTDSWRARVARAIAAAVDRQFMTAAEAGPAAVRASDE</sequence>
<evidence type="ECO:0000259" key="5">
    <source>
        <dbReference type="SMART" id="SM00646"/>
    </source>
</evidence>
<dbReference type="Gene3D" id="3.40.630.40">
    <property type="entry name" value="Zn-dependent exopeptidases"/>
    <property type="match status" value="1"/>
</dbReference>
<comment type="caution">
    <text evidence="6">The sequence shown here is derived from an EMBL/GenBank/DDBJ whole genome shotgun (WGS) entry which is preliminary data.</text>
</comment>
<proteinExistence type="predicted"/>
<keyword evidence="3" id="KW-0378">Hydrolase</keyword>
<dbReference type="InterPro" id="IPR021731">
    <property type="entry name" value="AMIN_dom"/>
</dbReference>
<name>A0ABN1F8P5_9PROT</name>
<comment type="catalytic activity">
    <reaction evidence="1">
        <text>Hydrolyzes the link between N-acetylmuramoyl residues and L-amino acid residues in certain cell-wall glycopeptides.</text>
        <dbReference type="EC" id="3.5.1.28"/>
    </reaction>
</comment>
<evidence type="ECO:0000256" key="1">
    <source>
        <dbReference type="ARBA" id="ARBA00001561"/>
    </source>
</evidence>
<feature type="signal peptide" evidence="4">
    <location>
        <begin position="1"/>
        <end position="22"/>
    </location>
</feature>